<dbReference type="NCBIfam" id="TIGR00512">
    <property type="entry name" value="salvage_mtnA"/>
    <property type="match status" value="1"/>
</dbReference>
<organism evidence="3 4">
    <name type="scientific">Methanoculleus sediminis</name>
    <dbReference type="NCBI Taxonomy" id="1550566"/>
    <lineage>
        <taxon>Archaea</taxon>
        <taxon>Methanobacteriati</taxon>
        <taxon>Methanobacteriota</taxon>
        <taxon>Stenosarchaea group</taxon>
        <taxon>Methanomicrobia</taxon>
        <taxon>Methanomicrobiales</taxon>
        <taxon>Methanomicrobiaceae</taxon>
        <taxon>Methanoculleus</taxon>
    </lineage>
</organism>
<protein>
    <recommendedName>
        <fullName evidence="2">Putative methylthioribose-1-phosphate isomerase</fullName>
        <shortName evidence="2">M1Pi</shortName>
        <shortName evidence="2">MTR-1-P isomerase</shortName>
        <ecNumber evidence="2">5.3.1.23</ecNumber>
    </recommendedName>
    <alternativeName>
        <fullName evidence="2">MTNA-like protein</fullName>
        <shortName evidence="2">aMTNA</shortName>
    </alternativeName>
    <alternativeName>
        <fullName evidence="2">S-methyl-5-thioribose-1-phosphate isomerase</fullName>
    </alternativeName>
</protein>
<keyword evidence="2" id="KW-0028">Amino-acid biosynthesis</keyword>
<feature type="binding site" evidence="2">
    <location>
        <begin position="52"/>
        <end position="54"/>
    </location>
    <ligand>
        <name>substrate</name>
    </ligand>
</feature>
<dbReference type="PANTHER" id="PTHR43475:SF1">
    <property type="entry name" value="METHYLTHIORIBOSE-1-PHOSPHATE ISOMERASE"/>
    <property type="match status" value="1"/>
</dbReference>
<feature type="binding site" evidence="2">
    <location>
        <position position="200"/>
    </location>
    <ligand>
        <name>substrate</name>
    </ligand>
</feature>
<dbReference type="RefSeq" id="WP_048180897.1">
    <property type="nucleotide sequence ID" value="NZ_JXOJ01000002.1"/>
</dbReference>
<dbReference type="InterPro" id="IPR042529">
    <property type="entry name" value="IF_2B-like_C"/>
</dbReference>
<dbReference type="Gene3D" id="1.20.120.420">
    <property type="entry name" value="translation initiation factor eif-2b, domain 1"/>
    <property type="match status" value="1"/>
</dbReference>
<comment type="catalytic activity">
    <reaction evidence="2">
        <text>5-(methylsulfanyl)-alpha-D-ribose 1-phosphate = 5-(methylsulfanyl)-D-ribulose 1-phosphate</text>
        <dbReference type="Rhea" id="RHEA:19989"/>
        <dbReference type="ChEBI" id="CHEBI:58533"/>
        <dbReference type="ChEBI" id="CHEBI:58548"/>
        <dbReference type="EC" id="5.3.1.23"/>
    </reaction>
</comment>
<dbReference type="NCBIfam" id="TIGR00524">
    <property type="entry name" value="eIF-2B_rel"/>
    <property type="match status" value="1"/>
</dbReference>
<evidence type="ECO:0000313" key="3">
    <source>
        <dbReference type="EMBL" id="KLK88028.1"/>
    </source>
</evidence>
<dbReference type="InterPro" id="IPR005251">
    <property type="entry name" value="IF-M1Pi"/>
</dbReference>
<dbReference type="PATRIC" id="fig|1550566.3.peg.609"/>
<keyword evidence="1 2" id="KW-0413">Isomerase</keyword>
<dbReference type="Proteomes" id="UP000035301">
    <property type="component" value="Unassembled WGS sequence"/>
</dbReference>
<dbReference type="STRING" id="1550566.SZ63_02830"/>
<evidence type="ECO:0000313" key="4">
    <source>
        <dbReference type="Proteomes" id="UP000035301"/>
    </source>
</evidence>
<sequence length="353" mass="38604">MPKGEEPYTVAWDAENECILYIDQTLLPGRYEQMRCVTVDDLARAIRRLEIRGAPALGIAGAMGVALAAVRSREADLQRFLDEISRAGDLLRGTRPTAVNLAWGIDRVLQKMALAASVAEAKSMAVAEANIVAEEDELTCRRLGGFGEELFPERCTVLTHCNAGALACRCWGTALGTIRSAIAAGKDVRVIACETRPLNQGSRLTCWELARDGVDVTLIPDSSAAYLMRKGMIDLVVVGADRITKDAVFNKIGTYMHAVAAHHHQIPFHVAAPVSTFDLSHRETDVTVEERDRSELAYCGDVQLAPDDVKVLNYAFDATPLDLVDGIVTEIGVLRPPYTESFRLIGRDQENRP</sequence>
<comment type="function">
    <text evidence="2">Catalyzes the interconversion of methylthioribose-1-phosphate (MTR-1-P) into methylthioribulose-1-phosphate (MTRu-1-P).</text>
</comment>
<evidence type="ECO:0000256" key="1">
    <source>
        <dbReference type="ARBA" id="ARBA00023235"/>
    </source>
</evidence>
<feature type="binding site" evidence="2">
    <location>
        <begin position="250"/>
        <end position="251"/>
    </location>
    <ligand>
        <name>substrate</name>
    </ligand>
</feature>
<dbReference type="Gene3D" id="3.40.50.10470">
    <property type="entry name" value="Translation initiation factor eif-2b, domain 2"/>
    <property type="match status" value="1"/>
</dbReference>
<dbReference type="InterPro" id="IPR037171">
    <property type="entry name" value="NagB/RpiA_transferase-like"/>
</dbReference>
<reference evidence="3 4" key="1">
    <citation type="journal article" date="2015" name="Int. J. Syst. Evol. Microbiol.">
        <title>Methanoculleus sediminis sp. nov., a methanogen from sediments near a submarine mud volcano.</title>
        <authorList>
            <person name="Chen S.C."/>
            <person name="Chen M.F."/>
            <person name="Lai M.C."/>
            <person name="Weng C.Y."/>
            <person name="Wu S.Y."/>
            <person name="Lin S."/>
            <person name="Yang T.F."/>
            <person name="Chen P.C."/>
        </authorList>
    </citation>
    <scope>NUCLEOTIDE SEQUENCE [LARGE SCALE GENOMIC DNA]</scope>
    <source>
        <strain evidence="3 4">S3Fa</strain>
    </source>
</reference>
<feature type="site" description="Transition state stabilizer" evidence="2">
    <location>
        <position position="161"/>
    </location>
</feature>
<dbReference type="GO" id="GO:0019509">
    <property type="term" value="P:L-methionine salvage from methylthioadenosine"/>
    <property type="evidence" value="ECO:0007669"/>
    <property type="project" value="UniProtKB-UniRule"/>
</dbReference>
<dbReference type="NCBIfam" id="NF004326">
    <property type="entry name" value="PRK05720.1"/>
    <property type="match status" value="1"/>
</dbReference>
<feature type="active site" description="Proton donor" evidence="2">
    <location>
        <position position="241"/>
    </location>
</feature>
<dbReference type="InterPro" id="IPR027363">
    <property type="entry name" value="M1Pi_N"/>
</dbReference>
<dbReference type="EMBL" id="JXOJ01000002">
    <property type="protein sequence ID" value="KLK88028.1"/>
    <property type="molecule type" value="Genomic_DNA"/>
</dbReference>
<keyword evidence="2" id="KW-0486">Methionine biosynthesis</keyword>
<feature type="binding site" evidence="2">
    <location>
        <position position="95"/>
    </location>
    <ligand>
        <name>substrate</name>
    </ligand>
</feature>
<dbReference type="InterPro" id="IPR011559">
    <property type="entry name" value="Initiation_fac_2B_a/b/d"/>
</dbReference>
<dbReference type="InterPro" id="IPR000649">
    <property type="entry name" value="IF-2B-related"/>
</dbReference>
<dbReference type="PANTHER" id="PTHR43475">
    <property type="entry name" value="METHYLTHIORIBOSE-1-PHOSPHATE ISOMERASE"/>
    <property type="match status" value="1"/>
</dbReference>
<gene>
    <name evidence="3" type="ORF">SZ63_02830</name>
</gene>
<accession>A0A0H1QYK1</accession>
<dbReference type="OrthoDB" id="45195at2157"/>
<evidence type="ECO:0000256" key="2">
    <source>
        <dbReference type="HAMAP-Rule" id="MF_01678"/>
    </source>
</evidence>
<comment type="caution">
    <text evidence="3">The sequence shown here is derived from an EMBL/GenBank/DDBJ whole genome shotgun (WGS) entry which is preliminary data.</text>
</comment>
<dbReference type="AlphaFoldDB" id="A0A0H1QYK1"/>
<proteinExistence type="inferred from homology"/>
<dbReference type="HAMAP" id="MF_01678">
    <property type="entry name" value="Salvage_MtnA"/>
    <property type="match status" value="1"/>
</dbReference>
<dbReference type="Pfam" id="PF01008">
    <property type="entry name" value="IF-2B"/>
    <property type="match status" value="1"/>
</dbReference>
<dbReference type="FunFam" id="3.40.50.10470:FF:000006">
    <property type="entry name" value="Methylthioribose-1-phosphate isomerase"/>
    <property type="match status" value="1"/>
</dbReference>
<dbReference type="EC" id="5.3.1.23" evidence="2"/>
<comment type="similarity">
    <text evidence="2">Belongs to the EIF-2B alpha/beta/delta subunits family. MtnA subfamily.</text>
</comment>
<keyword evidence="4" id="KW-1185">Reference proteome</keyword>
<name>A0A0H1QYK1_9EURY</name>
<dbReference type="SUPFAM" id="SSF100950">
    <property type="entry name" value="NagB/RpiA/CoA transferase-like"/>
    <property type="match status" value="1"/>
</dbReference>
<dbReference type="GO" id="GO:0046523">
    <property type="term" value="F:S-methyl-5-thioribose-1-phosphate isomerase activity"/>
    <property type="evidence" value="ECO:0007669"/>
    <property type="project" value="UniProtKB-UniRule"/>
</dbReference>